<keyword evidence="4" id="KW-0808">Transferase</keyword>
<evidence type="ECO:0000256" key="3">
    <source>
        <dbReference type="ARBA" id="ARBA00012483"/>
    </source>
</evidence>
<dbReference type="GO" id="GO:0031519">
    <property type="term" value="C:PcG protein complex"/>
    <property type="evidence" value="ECO:0007669"/>
    <property type="project" value="TreeGrafter"/>
</dbReference>
<dbReference type="PROSITE" id="PS00518">
    <property type="entry name" value="ZF_RING_1"/>
    <property type="match status" value="1"/>
</dbReference>
<dbReference type="InterPro" id="IPR013083">
    <property type="entry name" value="Znf_RING/FYVE/PHD"/>
</dbReference>
<sequence length="192" mass="21957">MTTNVPVTDDDNAHRFTRDAYDRHVSNIVHRRLNPNSLYNEVTLIEELTLYDIFRQPRALVSTTIDVPPTLLQAELQCPVCLGIIRNATVIKACLHRFCEKCLKECMRTGIKECPSCRVQIGPKRSSLGRDETFDRLVATIFPDLERFEADEDERIATANTPRRSKQVRPPDNQDGAAKRSKTESRDPNFTQ</sequence>
<dbReference type="SUPFAM" id="SSF57850">
    <property type="entry name" value="RING/U-box"/>
    <property type="match status" value="1"/>
</dbReference>
<evidence type="ECO:0000256" key="5">
    <source>
        <dbReference type="ARBA" id="ARBA00022723"/>
    </source>
</evidence>
<keyword evidence="12" id="KW-1185">Reference proteome</keyword>
<dbReference type="PANTHER" id="PTHR46076:SF3">
    <property type="entry name" value="E3 UBIQUITIN-PROTEIN LIGASE RING1"/>
    <property type="match status" value="1"/>
</dbReference>
<protein>
    <recommendedName>
        <fullName evidence="3">RING-type E3 ubiquitin transferase</fullName>
        <ecNumber evidence="3">2.3.2.27</ecNumber>
    </recommendedName>
</protein>
<name>A0A6G0WAP4_9STRA</name>
<reference evidence="11 12" key="1">
    <citation type="submission" date="2019-07" db="EMBL/GenBank/DDBJ databases">
        <title>Genomics analysis of Aphanomyces spp. identifies a new class of oomycete effector associated with host adaptation.</title>
        <authorList>
            <person name="Gaulin E."/>
        </authorList>
    </citation>
    <scope>NUCLEOTIDE SEQUENCE [LARGE SCALE GENOMIC DNA]</scope>
    <source>
        <strain evidence="11 12">ATCC 201684</strain>
    </source>
</reference>
<evidence type="ECO:0000256" key="9">
    <source>
        <dbReference type="SAM" id="MobiDB-lite"/>
    </source>
</evidence>
<dbReference type="InterPro" id="IPR001841">
    <property type="entry name" value="Znf_RING"/>
</dbReference>
<organism evidence="11 12">
    <name type="scientific">Aphanomyces euteiches</name>
    <dbReference type="NCBI Taxonomy" id="100861"/>
    <lineage>
        <taxon>Eukaryota</taxon>
        <taxon>Sar</taxon>
        <taxon>Stramenopiles</taxon>
        <taxon>Oomycota</taxon>
        <taxon>Saprolegniomycetes</taxon>
        <taxon>Saprolegniales</taxon>
        <taxon>Verrucalvaceae</taxon>
        <taxon>Aphanomyces</taxon>
    </lineage>
</organism>
<feature type="domain" description="RING-type" evidence="10">
    <location>
        <begin position="78"/>
        <end position="118"/>
    </location>
</feature>
<comment type="catalytic activity">
    <reaction evidence="1">
        <text>S-ubiquitinyl-[E2 ubiquitin-conjugating enzyme]-L-cysteine + [acceptor protein]-L-lysine = [E2 ubiquitin-conjugating enzyme]-L-cysteine + N(6)-ubiquitinyl-[acceptor protein]-L-lysine.</text>
        <dbReference type="EC" id="2.3.2.27"/>
    </reaction>
</comment>
<dbReference type="UniPathway" id="UPA00143"/>
<comment type="caution">
    <text evidence="11">The sequence shown here is derived from an EMBL/GenBank/DDBJ whole genome shotgun (WGS) entry which is preliminary data.</text>
</comment>
<dbReference type="GO" id="GO:0000151">
    <property type="term" value="C:ubiquitin ligase complex"/>
    <property type="evidence" value="ECO:0007669"/>
    <property type="project" value="InterPro"/>
</dbReference>
<evidence type="ECO:0000313" key="12">
    <source>
        <dbReference type="Proteomes" id="UP000481153"/>
    </source>
</evidence>
<dbReference type="PANTHER" id="PTHR46076">
    <property type="entry name" value="E3 UBIQUITIN-PROTEIN LIGASE RING1 / RING 2 FAMILY MEMBER"/>
    <property type="match status" value="1"/>
</dbReference>
<dbReference type="AlphaFoldDB" id="A0A6G0WAP4"/>
<evidence type="ECO:0000256" key="1">
    <source>
        <dbReference type="ARBA" id="ARBA00000900"/>
    </source>
</evidence>
<dbReference type="VEuPathDB" id="FungiDB:AeMF1_021487"/>
<dbReference type="PROSITE" id="PS50089">
    <property type="entry name" value="ZF_RING_2"/>
    <property type="match status" value="1"/>
</dbReference>
<evidence type="ECO:0000259" key="10">
    <source>
        <dbReference type="PROSITE" id="PS50089"/>
    </source>
</evidence>
<accession>A0A6G0WAP4</accession>
<evidence type="ECO:0000256" key="6">
    <source>
        <dbReference type="ARBA" id="ARBA00022771"/>
    </source>
</evidence>
<keyword evidence="7" id="KW-0862">Zinc</keyword>
<comment type="pathway">
    <text evidence="2">Protein modification; protein ubiquitination.</text>
</comment>
<evidence type="ECO:0000256" key="4">
    <source>
        <dbReference type="ARBA" id="ARBA00022679"/>
    </source>
</evidence>
<evidence type="ECO:0000313" key="11">
    <source>
        <dbReference type="EMBL" id="KAF0724316.1"/>
    </source>
</evidence>
<evidence type="ECO:0000256" key="8">
    <source>
        <dbReference type="PROSITE-ProRule" id="PRU00175"/>
    </source>
</evidence>
<gene>
    <name evidence="11" type="ORF">Ae201684_016979</name>
</gene>
<dbReference type="GO" id="GO:0003682">
    <property type="term" value="F:chromatin binding"/>
    <property type="evidence" value="ECO:0007669"/>
    <property type="project" value="TreeGrafter"/>
</dbReference>
<dbReference type="GO" id="GO:0016567">
    <property type="term" value="P:protein ubiquitination"/>
    <property type="evidence" value="ECO:0007669"/>
    <property type="project" value="UniProtKB-UniPathway"/>
</dbReference>
<dbReference type="Pfam" id="PF13923">
    <property type="entry name" value="zf-C3HC4_2"/>
    <property type="match status" value="1"/>
</dbReference>
<dbReference type="Proteomes" id="UP000481153">
    <property type="component" value="Unassembled WGS sequence"/>
</dbReference>
<dbReference type="InterPro" id="IPR017907">
    <property type="entry name" value="Znf_RING_CS"/>
</dbReference>
<feature type="region of interest" description="Disordered" evidence="9">
    <location>
        <begin position="152"/>
        <end position="192"/>
    </location>
</feature>
<evidence type="ECO:0000256" key="7">
    <source>
        <dbReference type="ARBA" id="ARBA00022833"/>
    </source>
</evidence>
<dbReference type="EMBL" id="VJMJ01000273">
    <property type="protein sequence ID" value="KAF0724316.1"/>
    <property type="molecule type" value="Genomic_DNA"/>
</dbReference>
<proteinExistence type="predicted"/>
<dbReference type="GO" id="GO:0008270">
    <property type="term" value="F:zinc ion binding"/>
    <property type="evidence" value="ECO:0007669"/>
    <property type="project" value="UniProtKB-KW"/>
</dbReference>
<dbReference type="EC" id="2.3.2.27" evidence="3"/>
<dbReference type="InterPro" id="IPR043540">
    <property type="entry name" value="RING1/RING2"/>
</dbReference>
<evidence type="ECO:0000256" key="2">
    <source>
        <dbReference type="ARBA" id="ARBA00004906"/>
    </source>
</evidence>
<dbReference type="Gene3D" id="3.30.40.10">
    <property type="entry name" value="Zinc/RING finger domain, C3HC4 (zinc finger)"/>
    <property type="match status" value="1"/>
</dbReference>
<keyword evidence="5" id="KW-0479">Metal-binding</keyword>
<dbReference type="GO" id="GO:0061630">
    <property type="term" value="F:ubiquitin protein ligase activity"/>
    <property type="evidence" value="ECO:0007669"/>
    <property type="project" value="UniProtKB-EC"/>
</dbReference>
<feature type="compositionally biased region" description="Basic and acidic residues" evidence="9">
    <location>
        <begin position="177"/>
        <end position="192"/>
    </location>
</feature>
<dbReference type="SMART" id="SM00184">
    <property type="entry name" value="RING"/>
    <property type="match status" value="1"/>
</dbReference>
<keyword evidence="6 8" id="KW-0863">Zinc-finger</keyword>